<feature type="transmembrane region" description="Helical" evidence="8">
    <location>
        <begin position="20"/>
        <end position="44"/>
    </location>
</feature>
<keyword evidence="11" id="KW-1185">Reference proteome</keyword>
<name>A0A2S6BXB9_9PEZI</name>
<feature type="region of interest" description="Disordered" evidence="7">
    <location>
        <begin position="322"/>
        <end position="389"/>
    </location>
</feature>
<feature type="transmembrane region" description="Helical" evidence="8">
    <location>
        <begin position="495"/>
        <end position="513"/>
    </location>
</feature>
<feature type="transmembrane region" description="Helical" evidence="8">
    <location>
        <begin position="574"/>
        <end position="595"/>
    </location>
</feature>
<evidence type="ECO:0000313" key="11">
    <source>
        <dbReference type="Proteomes" id="UP000237631"/>
    </source>
</evidence>
<sequence length="770" mass="85522">MADTARLDLDTDRIKQWRSIVTLIIFVIATPLIADLFLLAIGAIGRTEVHDGTVGANHIAPIDIMVFFLSLAYIALSIDASGLIRWLACRVLRKGGKHGYRLYFYLYTFFFVMACFVGNDPIVLSGTALEQASRNITNATAFIYAQFTVANIGSAVLVSYNPTNLVLAGAFGIRFISNVIVPVLGTIILLFPFLLWALFRKDGLIPHVIELEELPENIRNAEPVNPNIPQEHHKALTPEEQSVLAITTVLNQFLDKKSAIVGVIIMSATLITILVMNATSSNGHEHPVFWVTLPAAVLMLSWDVCFGWIHRHESREIAANSTCNGSTSKKAGESGKEAYHADDQESLAEPSSDVEKSDLSEERVYGKVEDGKQSQKVSPDADREPSSALEDFQLPSKEIALEKIPLEREEYTGATKSASRISRDMQAFGRPTLHSETIRGWKWLRRTFPASSVVMTHLPLKLVPFALCMFVLVQALVTKGWVAVFAYGWDHWVDRTGVVGAIGGMGFLSIVLCNQKGLPISNRKFWATVYSMTIGLNYGAFSTAFSASLAGLLWRSILERMGIHVRSRDFAFTNIPIITIATIIAVVILIGQIYITRDTEPYVPNIIHLTLQVRRTNRKIGIDSTILIVEIPSRKTRFRCGSWWTSKKKGGTSKEQRKNPPTLDRVAVNNAKKRIKETEEHETADEPSRRQMLADIKARVVAERTAAGETARKCYPDCKNSNASFLVDDIGKAVEEEEDEVIENKLNEDMDTAANDPHPEDGTEFEGFVD</sequence>
<feature type="transmembrane region" description="Helical" evidence="8">
    <location>
        <begin position="64"/>
        <end position="88"/>
    </location>
</feature>
<dbReference type="EMBL" id="PNEN01001720">
    <property type="protein sequence ID" value="PPJ52118.1"/>
    <property type="molecule type" value="Genomic_DNA"/>
</dbReference>
<dbReference type="AlphaFoldDB" id="A0A2S6BXB9"/>
<keyword evidence="2" id="KW-0813">Transport</keyword>
<evidence type="ECO:0000313" key="10">
    <source>
        <dbReference type="EMBL" id="PPJ52118.1"/>
    </source>
</evidence>
<feature type="transmembrane region" description="Helical" evidence="8">
    <location>
        <begin position="288"/>
        <end position="309"/>
    </location>
</feature>
<evidence type="ECO:0000256" key="3">
    <source>
        <dbReference type="ARBA" id="ARBA00022475"/>
    </source>
</evidence>
<accession>A0A2S6BXB9</accession>
<evidence type="ECO:0000256" key="1">
    <source>
        <dbReference type="ARBA" id="ARBA00004651"/>
    </source>
</evidence>
<feature type="transmembrane region" description="Helical" evidence="8">
    <location>
        <begin position="175"/>
        <end position="199"/>
    </location>
</feature>
<comment type="caution">
    <text evidence="10">The sequence shown here is derived from an EMBL/GenBank/DDBJ whole genome shotgun (WGS) entry which is preliminary data.</text>
</comment>
<dbReference type="GO" id="GO:0005886">
    <property type="term" value="C:plasma membrane"/>
    <property type="evidence" value="ECO:0007669"/>
    <property type="project" value="UniProtKB-SubCell"/>
</dbReference>
<feature type="domain" description="Citrate transporter-like" evidence="9">
    <location>
        <begin position="23"/>
        <end position="299"/>
    </location>
</feature>
<protein>
    <recommendedName>
        <fullName evidence="9">Citrate transporter-like domain-containing protein</fullName>
    </recommendedName>
</protein>
<evidence type="ECO:0000256" key="2">
    <source>
        <dbReference type="ARBA" id="ARBA00022448"/>
    </source>
</evidence>
<feature type="transmembrane region" description="Helical" evidence="8">
    <location>
        <begin position="525"/>
        <end position="554"/>
    </location>
</feature>
<dbReference type="GO" id="GO:0055085">
    <property type="term" value="P:transmembrane transport"/>
    <property type="evidence" value="ECO:0007669"/>
    <property type="project" value="InterPro"/>
</dbReference>
<evidence type="ECO:0000256" key="4">
    <source>
        <dbReference type="ARBA" id="ARBA00022692"/>
    </source>
</evidence>
<dbReference type="InterPro" id="IPR004680">
    <property type="entry name" value="Cit_transptr-like_dom"/>
</dbReference>
<gene>
    <name evidence="10" type="ORF">CBER1_10402</name>
</gene>
<reference evidence="11" key="1">
    <citation type="journal article" date="2017" name="bioRxiv">
        <title>Conservation of a gene cluster reveals novel cercosporin biosynthetic mechanisms and extends production to the genus Colletotrichum.</title>
        <authorList>
            <person name="de Jonge R."/>
            <person name="Ebert M.K."/>
            <person name="Huitt-Roehl C.R."/>
            <person name="Pal P."/>
            <person name="Suttle J.C."/>
            <person name="Spanner R.E."/>
            <person name="Neubauer J.D."/>
            <person name="Jurick W.M.II."/>
            <person name="Stott K.A."/>
            <person name="Secor G.A."/>
            <person name="Thomma B.P.H.J."/>
            <person name="Van de Peer Y."/>
            <person name="Townsend C.A."/>
            <person name="Bolton M.D."/>
        </authorList>
    </citation>
    <scope>NUCLEOTIDE SEQUENCE [LARGE SCALE GENOMIC DNA]</scope>
    <source>
        <strain evidence="11">CBS538.71</strain>
    </source>
</reference>
<keyword evidence="4 8" id="KW-0812">Transmembrane</keyword>
<keyword evidence="5 8" id="KW-1133">Transmembrane helix</keyword>
<dbReference type="Proteomes" id="UP000237631">
    <property type="component" value="Unassembled WGS sequence"/>
</dbReference>
<feature type="transmembrane region" description="Helical" evidence="8">
    <location>
        <begin position="259"/>
        <end position="276"/>
    </location>
</feature>
<keyword evidence="6 8" id="KW-0472">Membrane</keyword>
<dbReference type="PANTHER" id="PTHR43302:SF5">
    <property type="entry name" value="TRANSPORTER ARSB-RELATED"/>
    <property type="match status" value="1"/>
</dbReference>
<dbReference type="PANTHER" id="PTHR43302">
    <property type="entry name" value="TRANSPORTER ARSB-RELATED"/>
    <property type="match status" value="1"/>
</dbReference>
<evidence type="ECO:0000256" key="6">
    <source>
        <dbReference type="ARBA" id="ARBA00023136"/>
    </source>
</evidence>
<dbReference type="OrthoDB" id="442352at2759"/>
<feature type="compositionally biased region" description="Basic and acidic residues" evidence="7">
    <location>
        <begin position="353"/>
        <end position="385"/>
    </location>
</feature>
<feature type="transmembrane region" description="Helical" evidence="8">
    <location>
        <begin position="100"/>
        <end position="119"/>
    </location>
</feature>
<evidence type="ECO:0000259" key="9">
    <source>
        <dbReference type="Pfam" id="PF03600"/>
    </source>
</evidence>
<comment type="subcellular location">
    <subcellularLocation>
        <location evidence="1">Cell membrane</location>
        <topology evidence="1">Multi-pass membrane protein</topology>
    </subcellularLocation>
</comment>
<evidence type="ECO:0000256" key="5">
    <source>
        <dbReference type="ARBA" id="ARBA00022989"/>
    </source>
</evidence>
<evidence type="ECO:0000256" key="7">
    <source>
        <dbReference type="SAM" id="MobiDB-lite"/>
    </source>
</evidence>
<dbReference type="Pfam" id="PF03600">
    <property type="entry name" value="CitMHS"/>
    <property type="match status" value="1"/>
</dbReference>
<feature type="compositionally biased region" description="Basic and acidic residues" evidence="7">
    <location>
        <begin position="330"/>
        <end position="343"/>
    </location>
</feature>
<proteinExistence type="predicted"/>
<evidence type="ECO:0000256" key="8">
    <source>
        <dbReference type="SAM" id="Phobius"/>
    </source>
</evidence>
<organism evidence="10 11">
    <name type="scientific">Cercospora berteroae</name>
    <dbReference type="NCBI Taxonomy" id="357750"/>
    <lineage>
        <taxon>Eukaryota</taxon>
        <taxon>Fungi</taxon>
        <taxon>Dikarya</taxon>
        <taxon>Ascomycota</taxon>
        <taxon>Pezizomycotina</taxon>
        <taxon>Dothideomycetes</taxon>
        <taxon>Dothideomycetidae</taxon>
        <taxon>Mycosphaerellales</taxon>
        <taxon>Mycosphaerellaceae</taxon>
        <taxon>Cercospora</taxon>
    </lineage>
</organism>
<feature type="transmembrane region" description="Helical" evidence="8">
    <location>
        <begin position="465"/>
        <end position="489"/>
    </location>
</feature>
<feature type="region of interest" description="Disordered" evidence="7">
    <location>
        <begin position="745"/>
        <end position="770"/>
    </location>
</feature>
<keyword evidence="3" id="KW-1003">Cell membrane</keyword>
<dbReference type="STRING" id="357750.A0A2S6BXB9"/>